<reference evidence="4" key="1">
    <citation type="submission" date="2017-09" db="EMBL/GenBank/DDBJ databases">
        <title>Depth-based differentiation of microbial function through sediment-hosted aquifers and enrichment of novel symbionts in the deep terrestrial subsurface.</title>
        <authorList>
            <person name="Probst A.J."/>
            <person name="Ladd B."/>
            <person name="Jarett J.K."/>
            <person name="Geller-Mcgrath D.E."/>
            <person name="Sieber C.M.K."/>
            <person name="Emerson J.B."/>
            <person name="Anantharaman K."/>
            <person name="Thomas B.C."/>
            <person name="Malmstrom R."/>
            <person name="Stieglmeier M."/>
            <person name="Klingl A."/>
            <person name="Woyke T."/>
            <person name="Ryan C.M."/>
            <person name="Banfield J.F."/>
        </authorList>
    </citation>
    <scope>NUCLEOTIDE SEQUENCE [LARGE SCALE GENOMIC DNA]</scope>
</reference>
<accession>A0A2M8L3I3</accession>
<sequence>MKKQEKIFAVQDLKERLKEAKAVILTDYRGLTVPQMNDLRLLVKKAGGQILVVKNTLLER</sequence>
<dbReference type="Proteomes" id="UP000231474">
    <property type="component" value="Unassembled WGS sequence"/>
</dbReference>
<feature type="non-terminal residue" evidence="3">
    <location>
        <position position="60"/>
    </location>
</feature>
<dbReference type="InterPro" id="IPR001790">
    <property type="entry name" value="Ribosomal_uL10"/>
</dbReference>
<dbReference type="InterPro" id="IPR043141">
    <property type="entry name" value="Ribosomal_uL10-like_sf"/>
</dbReference>
<name>A0A2M8L3I3_9BACT</name>
<comment type="caution">
    <text evidence="3">The sequence shown here is derived from an EMBL/GenBank/DDBJ whole genome shotgun (WGS) entry which is preliminary data.</text>
</comment>
<keyword evidence="3" id="KW-0689">Ribosomal protein</keyword>
<evidence type="ECO:0000313" key="3">
    <source>
        <dbReference type="EMBL" id="PJE67437.1"/>
    </source>
</evidence>
<dbReference type="SUPFAM" id="SSF160369">
    <property type="entry name" value="Ribosomal protein L10-like"/>
    <property type="match status" value="1"/>
</dbReference>
<dbReference type="GO" id="GO:0006412">
    <property type="term" value="P:translation"/>
    <property type="evidence" value="ECO:0007669"/>
    <property type="project" value="InterPro"/>
</dbReference>
<dbReference type="PROSITE" id="PS01109">
    <property type="entry name" value="RIBOSOMAL_L10"/>
    <property type="match status" value="1"/>
</dbReference>
<dbReference type="Gene3D" id="3.30.70.1730">
    <property type="match status" value="1"/>
</dbReference>
<evidence type="ECO:0000256" key="2">
    <source>
        <dbReference type="RuleBase" id="RU003636"/>
    </source>
</evidence>
<protein>
    <recommendedName>
        <fullName evidence="2">50S ribosomal protein L10</fullName>
    </recommendedName>
</protein>
<comment type="similarity">
    <text evidence="1">Belongs to the universal ribosomal protein uL10 family.</text>
</comment>
<dbReference type="InterPro" id="IPR002363">
    <property type="entry name" value="Ribosomal_uL10_CS_bac"/>
</dbReference>
<proteinExistence type="inferred from homology"/>
<dbReference type="Pfam" id="PF00466">
    <property type="entry name" value="Ribosomal_L10"/>
    <property type="match status" value="1"/>
</dbReference>
<evidence type="ECO:0000313" key="4">
    <source>
        <dbReference type="Proteomes" id="UP000231474"/>
    </source>
</evidence>
<dbReference type="AlphaFoldDB" id="A0A2M8L3I3"/>
<dbReference type="GO" id="GO:0003735">
    <property type="term" value="F:structural constituent of ribosome"/>
    <property type="evidence" value="ECO:0007669"/>
    <property type="project" value="InterPro"/>
</dbReference>
<keyword evidence="3" id="KW-0687">Ribonucleoprotein</keyword>
<dbReference type="GO" id="GO:0015934">
    <property type="term" value="C:large ribosomal subunit"/>
    <property type="evidence" value="ECO:0007669"/>
    <property type="project" value="InterPro"/>
</dbReference>
<evidence type="ECO:0000256" key="1">
    <source>
        <dbReference type="ARBA" id="ARBA00008889"/>
    </source>
</evidence>
<organism evidence="3 4">
    <name type="scientific">Candidatus Shapirobacteria bacterium CG10_big_fil_rev_8_21_14_0_10_40_9</name>
    <dbReference type="NCBI Taxonomy" id="1974888"/>
    <lineage>
        <taxon>Bacteria</taxon>
        <taxon>Candidatus Shapironibacteriota</taxon>
    </lineage>
</organism>
<dbReference type="EMBL" id="PFEK01000047">
    <property type="protein sequence ID" value="PJE67437.1"/>
    <property type="molecule type" value="Genomic_DNA"/>
</dbReference>
<gene>
    <name evidence="3" type="primary">rplJ</name>
    <name evidence="3" type="ORF">COU95_02470</name>
</gene>